<feature type="compositionally biased region" description="Acidic residues" evidence="2">
    <location>
        <begin position="729"/>
        <end position="742"/>
    </location>
</feature>
<feature type="compositionally biased region" description="Polar residues" evidence="2">
    <location>
        <begin position="582"/>
        <end position="592"/>
    </location>
</feature>
<feature type="compositionally biased region" description="Polar residues" evidence="2">
    <location>
        <begin position="58"/>
        <end position="67"/>
    </location>
</feature>
<keyword evidence="1" id="KW-0175">Coiled coil</keyword>
<evidence type="ECO:0000256" key="2">
    <source>
        <dbReference type="SAM" id="MobiDB-lite"/>
    </source>
</evidence>
<dbReference type="AlphaFoldDB" id="A0A7S4B524"/>
<sequence>MSMADATSKAELSEPCPATFLTSTPNWDDGAGHNERRLASTPRESVHGLVHPAPSRRGLQTAQGSRSTDARQALPDVQPKGSRTPRGTSTRLSELPLVTPNQLRDRARHLSERRNRAQAGSLDTPDYSLPSSIRMGTSAIQKHLRGQLASDLSGSADAESTRLEKENEALRKAHDALRVEFSNKEKALARLDSEFRQLCKETRHCEGEISEKHRDEEEGGEAEWMAALLGISNAKRTNCKTSSNDNELEAVQKRKKLADKVRSVTDQHGKLAHANKILEHIRSRTASDKDELKARIDQMYDLVARSADEKKELEDLGGAASRTLRETKKQLHELQSALSARRATYEGALRKKKRLIEEAAEREERAKERALREMNTRLQARGELSQAEEASLRQEMARRTSDLFLEEIEKREASSRVEAAVKHFQRLKLALHDPTFIKTPEDLVSSALGMGDRNRELEGQAAAIRERSEALEAERKAHKQELQSLAYVGVSSPQFNDLEAQIEEKIDLAQRKCDEKRDVSAKAKLLLQDSKLAIDHLVSMVQSLFGSSFRVGAAADLPQCLSQVERLLLDCSGAPPFEPRLPTTSPSCSRATPSEVDEAEVSFGTPTSSVPSRTVSFNTKAAEPGFAESSLGAGASIVLAVLSLEPGVPTAAKETTATAATVTATAPATATATAATTATAPAMARALATATAPATATASLPRSQARANNIRISAIDESSKQLLTPQSDDSCDGGESAADDDGDSLRLTRRKGAAGTRSVARSREVLQDEGEITPGRLGRKCTFGDVMRAQQAAKTGVAGLKQQESALEATMLSPPALV</sequence>
<feature type="region of interest" description="Disordered" evidence="2">
    <location>
        <begin position="579"/>
        <end position="612"/>
    </location>
</feature>
<accession>A0A7S4B524</accession>
<reference evidence="3" key="1">
    <citation type="submission" date="2021-01" db="EMBL/GenBank/DDBJ databases">
        <authorList>
            <person name="Corre E."/>
            <person name="Pelletier E."/>
            <person name="Niang G."/>
            <person name="Scheremetjew M."/>
            <person name="Finn R."/>
            <person name="Kale V."/>
            <person name="Holt S."/>
            <person name="Cochrane G."/>
            <person name="Meng A."/>
            <person name="Brown T."/>
            <person name="Cohen L."/>
        </authorList>
    </citation>
    <scope>NUCLEOTIDE SEQUENCE</scope>
    <source>
        <strain evidence="3">CCMP645</strain>
    </source>
</reference>
<dbReference type="GO" id="GO:0035253">
    <property type="term" value="C:ciliary rootlet"/>
    <property type="evidence" value="ECO:0007669"/>
    <property type="project" value="TreeGrafter"/>
</dbReference>
<dbReference type="GO" id="GO:0097542">
    <property type="term" value="C:ciliary tip"/>
    <property type="evidence" value="ECO:0007669"/>
    <property type="project" value="TreeGrafter"/>
</dbReference>
<dbReference type="PANTHER" id="PTHR46518">
    <property type="entry name" value="COILED-COIL DOMAIN-CONTAINING PROTEIN 151"/>
    <property type="match status" value="1"/>
</dbReference>
<dbReference type="GO" id="GO:0036158">
    <property type="term" value="P:outer dynein arm assembly"/>
    <property type="evidence" value="ECO:0007669"/>
    <property type="project" value="InterPro"/>
</dbReference>
<protein>
    <submittedName>
        <fullName evidence="3">Uncharacterized protein</fullName>
    </submittedName>
</protein>
<dbReference type="InterPro" id="IPR033192">
    <property type="entry name" value="ODAD3"/>
</dbReference>
<dbReference type="GO" id="GO:0036064">
    <property type="term" value="C:ciliary basal body"/>
    <property type="evidence" value="ECO:0007669"/>
    <property type="project" value="TreeGrafter"/>
</dbReference>
<gene>
    <name evidence="3" type="ORF">PCAR00345_LOCUS6970</name>
</gene>
<evidence type="ECO:0000313" key="3">
    <source>
        <dbReference type="EMBL" id="CAE0754383.1"/>
    </source>
</evidence>
<feature type="coiled-coil region" evidence="1">
    <location>
        <begin position="454"/>
        <end position="519"/>
    </location>
</feature>
<organism evidence="3">
    <name type="scientific">Chrysotila carterae</name>
    <name type="common">Marine alga</name>
    <name type="synonym">Syracosphaera carterae</name>
    <dbReference type="NCBI Taxonomy" id="13221"/>
    <lineage>
        <taxon>Eukaryota</taxon>
        <taxon>Haptista</taxon>
        <taxon>Haptophyta</taxon>
        <taxon>Prymnesiophyceae</taxon>
        <taxon>Isochrysidales</taxon>
        <taxon>Isochrysidaceae</taxon>
        <taxon>Chrysotila</taxon>
    </lineage>
</organism>
<dbReference type="EMBL" id="HBIZ01011649">
    <property type="protein sequence ID" value="CAE0754383.1"/>
    <property type="molecule type" value="Transcribed_RNA"/>
</dbReference>
<dbReference type="GO" id="GO:0003341">
    <property type="term" value="P:cilium movement"/>
    <property type="evidence" value="ECO:0007669"/>
    <property type="project" value="InterPro"/>
</dbReference>
<proteinExistence type="predicted"/>
<feature type="region of interest" description="Disordered" evidence="2">
    <location>
        <begin position="716"/>
        <end position="761"/>
    </location>
</feature>
<feature type="region of interest" description="Disordered" evidence="2">
    <location>
        <begin position="1"/>
        <end position="130"/>
    </location>
</feature>
<dbReference type="PANTHER" id="PTHR46518:SF1">
    <property type="entry name" value="OUTER DYNEIN ARM-DOCKING COMPLEX SUBUNIT 3"/>
    <property type="match status" value="1"/>
</dbReference>
<name>A0A7S4B524_CHRCT</name>
<feature type="coiled-coil region" evidence="1">
    <location>
        <begin position="342"/>
        <end position="377"/>
    </location>
</feature>
<feature type="compositionally biased region" description="Basic and acidic residues" evidence="2">
    <location>
        <begin position="103"/>
        <end position="115"/>
    </location>
</feature>
<evidence type="ECO:0000256" key="1">
    <source>
        <dbReference type="SAM" id="Coils"/>
    </source>
</evidence>